<feature type="domain" description="Polymerase nucleotidyl transferase" evidence="1">
    <location>
        <begin position="8"/>
        <end position="49"/>
    </location>
</feature>
<dbReference type="Proteomes" id="UP000181980">
    <property type="component" value="Unassembled WGS sequence"/>
</dbReference>
<keyword evidence="3" id="KW-1185">Reference proteome</keyword>
<dbReference type="CDD" id="cd05403">
    <property type="entry name" value="NT_KNTase_like"/>
    <property type="match status" value="1"/>
</dbReference>
<protein>
    <submittedName>
        <fullName evidence="2">Nucleotidyltransferase domain-containing protein</fullName>
    </submittedName>
</protein>
<dbReference type="InterPro" id="IPR002934">
    <property type="entry name" value="Polymerase_NTP_transf_dom"/>
</dbReference>
<dbReference type="OrthoDB" id="7375008at2"/>
<dbReference type="Gene3D" id="3.30.460.10">
    <property type="entry name" value="Beta Polymerase, domain 2"/>
    <property type="match status" value="1"/>
</dbReference>
<evidence type="ECO:0000259" key="1">
    <source>
        <dbReference type="Pfam" id="PF01909"/>
    </source>
</evidence>
<evidence type="ECO:0000313" key="3">
    <source>
        <dbReference type="Proteomes" id="UP000181980"/>
    </source>
</evidence>
<accession>A0A1H5HJG7</accession>
<dbReference type="Pfam" id="PF01909">
    <property type="entry name" value="NTP_transf_2"/>
    <property type="match status" value="1"/>
</dbReference>
<dbReference type="GO" id="GO:0016779">
    <property type="term" value="F:nucleotidyltransferase activity"/>
    <property type="evidence" value="ECO:0007669"/>
    <property type="project" value="InterPro"/>
</dbReference>
<dbReference type="SUPFAM" id="SSF81301">
    <property type="entry name" value="Nucleotidyltransferase"/>
    <property type="match status" value="1"/>
</dbReference>
<gene>
    <name evidence="2" type="ORF">SAMN04488561_0868</name>
</gene>
<evidence type="ECO:0000313" key="2">
    <source>
        <dbReference type="EMBL" id="SEE27914.1"/>
    </source>
</evidence>
<dbReference type="STRING" id="561176.SAMN04488561_0868"/>
<name>A0A1H5HJG7_9ACTN</name>
<dbReference type="AlphaFoldDB" id="A0A1H5HJG7"/>
<dbReference type="RefSeq" id="WP_069110348.1">
    <property type="nucleotide sequence ID" value="NZ_FNUC01000003.1"/>
</dbReference>
<dbReference type="InterPro" id="IPR043519">
    <property type="entry name" value="NT_sf"/>
</dbReference>
<reference evidence="3" key="1">
    <citation type="submission" date="2016-10" db="EMBL/GenBank/DDBJ databases">
        <authorList>
            <person name="Varghese N."/>
            <person name="Submissions S."/>
        </authorList>
    </citation>
    <scope>NUCLEOTIDE SEQUENCE [LARGE SCALE GENOMIC DNA]</scope>
    <source>
        <strain evidence="3">DSM 45237</strain>
    </source>
</reference>
<organism evidence="2 3">
    <name type="scientific">Jiangella alba</name>
    <dbReference type="NCBI Taxonomy" id="561176"/>
    <lineage>
        <taxon>Bacteria</taxon>
        <taxon>Bacillati</taxon>
        <taxon>Actinomycetota</taxon>
        <taxon>Actinomycetes</taxon>
        <taxon>Jiangellales</taxon>
        <taxon>Jiangellaceae</taxon>
        <taxon>Jiangella</taxon>
    </lineage>
</organism>
<sequence>MDPDGLISRIRQVLHDDPRVLAAWLSGSRGRGTADRHSDTDVWVVVSADDVPGFVEDWPATCGRISPTVLCQQVGGGPVFTAITPQWLRFDVAVGTPEDVAGRSRATLAPLFDRAGLNERLRPAGRPLPPDPGRVSALTTEFLRVLGLLPVVLGRHEYVVAASGAGLLRQLLIQLLLEDVAVEDRGGALRLAGLLPPGRLRMLAALPPVEATRASAVAVHLECARAFLPLARDLHDRCGLTWPADLDDALRRHLRAELGLELT</sequence>
<proteinExistence type="predicted"/>
<keyword evidence="2" id="KW-0808">Transferase</keyword>
<dbReference type="EMBL" id="FNUC01000003">
    <property type="protein sequence ID" value="SEE27914.1"/>
    <property type="molecule type" value="Genomic_DNA"/>
</dbReference>